<dbReference type="Pfam" id="PF05207">
    <property type="entry name" value="Zn_ribbon_CSL"/>
    <property type="match status" value="1"/>
</dbReference>
<dbReference type="UniPathway" id="UPA00559"/>
<evidence type="ECO:0000256" key="8">
    <source>
        <dbReference type="ARBA" id="ARBA00022723"/>
    </source>
</evidence>
<dbReference type="SMART" id="SM00271">
    <property type="entry name" value="DnaJ"/>
    <property type="match status" value="1"/>
</dbReference>
<dbReference type="InterPro" id="IPR044248">
    <property type="entry name" value="DPH3/4-like"/>
</dbReference>
<name>A0A2K1QSB1_9PEZI</name>
<evidence type="ECO:0000256" key="9">
    <source>
        <dbReference type="ARBA" id="ARBA00022833"/>
    </source>
</evidence>
<dbReference type="SUPFAM" id="SSF46565">
    <property type="entry name" value="Chaperone J-domain"/>
    <property type="match status" value="1"/>
</dbReference>
<dbReference type="InParanoid" id="A0A2K1QSB1"/>
<dbReference type="GO" id="GO:0046872">
    <property type="term" value="F:metal ion binding"/>
    <property type="evidence" value="ECO:0007669"/>
    <property type="project" value="UniProtKB-KW"/>
</dbReference>
<reference evidence="14 15" key="1">
    <citation type="submission" date="2017-06" db="EMBL/GenBank/DDBJ databases">
        <title>Draft genome sequence of a variant of Elsinoe murrayae.</title>
        <authorList>
            <person name="Cheng Q."/>
        </authorList>
    </citation>
    <scope>NUCLEOTIDE SEQUENCE [LARGE SCALE GENOMIC DNA]</scope>
    <source>
        <strain evidence="14 15">CQ-2017a</strain>
    </source>
</reference>
<dbReference type="GO" id="GO:0005634">
    <property type="term" value="C:nucleus"/>
    <property type="evidence" value="ECO:0007669"/>
    <property type="project" value="UniProtKB-SubCell"/>
</dbReference>
<dbReference type="InterPro" id="IPR036671">
    <property type="entry name" value="DPH_MB_sf"/>
</dbReference>
<feature type="domain" description="J" evidence="12">
    <location>
        <begin position="3"/>
        <end position="84"/>
    </location>
</feature>
<evidence type="ECO:0000259" key="12">
    <source>
        <dbReference type="PROSITE" id="PS50076"/>
    </source>
</evidence>
<comment type="function">
    <text evidence="1">Required for the first step of diphthamide biosynthesis, the transfer of 3-amino-3-carboxypropyl from S-adenosyl-L-methionine to a histidine residue. Diphthamide is a post-translational modification of histidine which occurs in elongation factor 2.</text>
</comment>
<evidence type="ECO:0000256" key="5">
    <source>
        <dbReference type="ARBA" id="ARBA00006169"/>
    </source>
</evidence>
<dbReference type="FunCoup" id="A0A2K1QSB1">
    <property type="interactions" value="344"/>
</dbReference>
<evidence type="ECO:0000313" key="14">
    <source>
        <dbReference type="EMBL" id="PNS17753.1"/>
    </source>
</evidence>
<evidence type="ECO:0000256" key="1">
    <source>
        <dbReference type="ARBA" id="ARBA00003474"/>
    </source>
</evidence>
<dbReference type="GO" id="GO:0017183">
    <property type="term" value="P:protein histidyl modification to diphthamide"/>
    <property type="evidence" value="ECO:0007669"/>
    <property type="project" value="UniProtKB-UniPathway"/>
</dbReference>
<evidence type="ECO:0000259" key="13">
    <source>
        <dbReference type="PROSITE" id="PS51074"/>
    </source>
</evidence>
<feature type="domain" description="DPH-type MB" evidence="13">
    <location>
        <begin position="105"/>
        <end position="167"/>
    </location>
</feature>
<comment type="subcellular location">
    <subcellularLocation>
        <location evidence="3">Cytoplasm</location>
    </subcellularLocation>
    <subcellularLocation>
        <location evidence="2">Nucleus</location>
    </subcellularLocation>
</comment>
<comment type="pathway">
    <text evidence="4">Protein modification; peptidyl-diphthamide biosynthesis.</text>
</comment>
<dbReference type="InterPro" id="IPR001623">
    <property type="entry name" value="DnaJ_domain"/>
</dbReference>
<dbReference type="PROSITE" id="PS51074">
    <property type="entry name" value="DPH_MB"/>
    <property type="match status" value="1"/>
</dbReference>
<comment type="similarity">
    <text evidence="5">Belongs to the DPH4 family.</text>
</comment>
<evidence type="ECO:0000256" key="6">
    <source>
        <dbReference type="ARBA" id="ARBA00021797"/>
    </source>
</evidence>
<protein>
    <recommendedName>
        <fullName evidence="6">Diphthamide biosynthesis protein 4</fullName>
    </recommendedName>
</protein>
<gene>
    <name evidence="14" type="ORF">CAC42_3148</name>
</gene>
<dbReference type="Pfam" id="PF00226">
    <property type="entry name" value="DnaJ"/>
    <property type="match status" value="1"/>
</dbReference>
<dbReference type="InterPro" id="IPR036869">
    <property type="entry name" value="J_dom_sf"/>
</dbReference>
<dbReference type="OrthoDB" id="445556at2759"/>
<dbReference type="PANTHER" id="PTHR21454:SF46">
    <property type="entry name" value="DIPHTHAMIDE BIOSYNTHESIS PROTEIN 4"/>
    <property type="match status" value="1"/>
</dbReference>
<evidence type="ECO:0000256" key="11">
    <source>
        <dbReference type="ARBA" id="ARBA00023242"/>
    </source>
</evidence>
<organism evidence="14 15">
    <name type="scientific">Sphaceloma murrayae</name>
    <dbReference type="NCBI Taxonomy" id="2082308"/>
    <lineage>
        <taxon>Eukaryota</taxon>
        <taxon>Fungi</taxon>
        <taxon>Dikarya</taxon>
        <taxon>Ascomycota</taxon>
        <taxon>Pezizomycotina</taxon>
        <taxon>Dothideomycetes</taxon>
        <taxon>Dothideomycetidae</taxon>
        <taxon>Myriangiales</taxon>
        <taxon>Elsinoaceae</taxon>
        <taxon>Sphaceloma</taxon>
    </lineage>
</organism>
<keyword evidence="8" id="KW-0479">Metal-binding</keyword>
<dbReference type="CDD" id="cd06257">
    <property type="entry name" value="DnaJ"/>
    <property type="match status" value="1"/>
</dbReference>
<keyword evidence="9" id="KW-0862">Zinc</keyword>
<evidence type="ECO:0000256" key="2">
    <source>
        <dbReference type="ARBA" id="ARBA00004123"/>
    </source>
</evidence>
<keyword evidence="10" id="KW-0408">Iron</keyword>
<accession>A0A2K1QSB1</accession>
<keyword evidence="11" id="KW-0539">Nucleus</keyword>
<dbReference type="Proteomes" id="UP000243797">
    <property type="component" value="Unassembled WGS sequence"/>
</dbReference>
<proteinExistence type="inferred from homology"/>
<evidence type="ECO:0000256" key="3">
    <source>
        <dbReference type="ARBA" id="ARBA00004496"/>
    </source>
</evidence>
<dbReference type="STRING" id="2082308.A0A2K1QSB1"/>
<keyword evidence="7" id="KW-0963">Cytoplasm</keyword>
<dbReference type="Gene3D" id="1.10.287.110">
    <property type="entry name" value="DnaJ domain"/>
    <property type="match status" value="1"/>
</dbReference>
<dbReference type="AlphaFoldDB" id="A0A2K1QSB1"/>
<evidence type="ECO:0000256" key="7">
    <source>
        <dbReference type="ARBA" id="ARBA00022490"/>
    </source>
</evidence>
<dbReference type="PROSITE" id="PS50076">
    <property type="entry name" value="DNAJ_2"/>
    <property type="match status" value="1"/>
</dbReference>
<dbReference type="InterPro" id="IPR007872">
    <property type="entry name" value="DPH_MB_dom"/>
</dbReference>
<sequence length="178" mass="19682">MEDYYLVLGLASRRYDPSLTVQDVRKAYREALLRYHPDKVDSANRRDGGTLTDSLSSKYTVDQIASASSILSDPALRAEYDRKLNANGRSEASISNKGPARFFSGLDVVDLDDLEYDEKTGTWRRSCRCGHEEGFVVSEDELDVAASVGELVVGCRGCSLWLKVLFQVAAEEEGKTTG</sequence>
<evidence type="ECO:0000256" key="4">
    <source>
        <dbReference type="ARBA" id="ARBA00005156"/>
    </source>
</evidence>
<dbReference type="SUPFAM" id="SSF144217">
    <property type="entry name" value="CSL zinc finger"/>
    <property type="match status" value="1"/>
</dbReference>
<evidence type="ECO:0000256" key="10">
    <source>
        <dbReference type="ARBA" id="ARBA00023004"/>
    </source>
</evidence>
<dbReference type="GO" id="GO:0005737">
    <property type="term" value="C:cytoplasm"/>
    <property type="evidence" value="ECO:0007669"/>
    <property type="project" value="UniProtKB-SubCell"/>
</dbReference>
<dbReference type="EMBL" id="NKHZ01000049">
    <property type="protein sequence ID" value="PNS17753.1"/>
    <property type="molecule type" value="Genomic_DNA"/>
</dbReference>
<evidence type="ECO:0000313" key="15">
    <source>
        <dbReference type="Proteomes" id="UP000243797"/>
    </source>
</evidence>
<dbReference type="PANTHER" id="PTHR21454">
    <property type="entry name" value="DPH3 HOMOLOG-RELATED"/>
    <property type="match status" value="1"/>
</dbReference>
<keyword evidence="15" id="KW-1185">Reference proteome</keyword>
<comment type="caution">
    <text evidence="14">The sequence shown here is derived from an EMBL/GenBank/DDBJ whole genome shotgun (WGS) entry which is preliminary data.</text>
</comment>
<dbReference type="Gene3D" id="3.10.660.10">
    <property type="entry name" value="DPH Zinc finger"/>
    <property type="match status" value="1"/>
</dbReference>